<organism evidence="1 2">
    <name type="scientific">Stephania yunnanensis</name>
    <dbReference type="NCBI Taxonomy" id="152371"/>
    <lineage>
        <taxon>Eukaryota</taxon>
        <taxon>Viridiplantae</taxon>
        <taxon>Streptophyta</taxon>
        <taxon>Embryophyta</taxon>
        <taxon>Tracheophyta</taxon>
        <taxon>Spermatophyta</taxon>
        <taxon>Magnoliopsida</taxon>
        <taxon>Ranunculales</taxon>
        <taxon>Menispermaceae</taxon>
        <taxon>Menispermoideae</taxon>
        <taxon>Cissampelideae</taxon>
        <taxon>Stephania</taxon>
    </lineage>
</organism>
<proteinExistence type="predicted"/>
<reference evidence="1 2" key="1">
    <citation type="submission" date="2024-01" db="EMBL/GenBank/DDBJ databases">
        <title>Genome assemblies of Stephania.</title>
        <authorList>
            <person name="Yang L."/>
        </authorList>
    </citation>
    <scope>NUCLEOTIDE SEQUENCE [LARGE SCALE GENOMIC DNA]</scope>
    <source>
        <strain evidence="1">YNDBR</strain>
        <tissue evidence="1">Leaf</tissue>
    </source>
</reference>
<evidence type="ECO:0000313" key="2">
    <source>
        <dbReference type="Proteomes" id="UP001420932"/>
    </source>
</evidence>
<protein>
    <submittedName>
        <fullName evidence="1">Uncharacterized protein</fullName>
    </submittedName>
</protein>
<evidence type="ECO:0000313" key="1">
    <source>
        <dbReference type="EMBL" id="KAK9143290.1"/>
    </source>
</evidence>
<name>A0AAP0PJ66_9MAGN</name>
<comment type="caution">
    <text evidence="1">The sequence shown here is derived from an EMBL/GenBank/DDBJ whole genome shotgun (WGS) entry which is preliminary data.</text>
</comment>
<accession>A0AAP0PJ66</accession>
<keyword evidence="2" id="KW-1185">Reference proteome</keyword>
<sequence length="49" mass="5839">MEVLTMIVESEVRTEAMIEDVSIIRDFIDVFSMIYQNFHHHELLSLSLR</sequence>
<dbReference type="EMBL" id="JBBNAF010000005">
    <property type="protein sequence ID" value="KAK9143290.1"/>
    <property type="molecule type" value="Genomic_DNA"/>
</dbReference>
<gene>
    <name evidence="1" type="ORF">Syun_012690</name>
</gene>
<dbReference type="AlphaFoldDB" id="A0AAP0PJ66"/>
<dbReference type="Proteomes" id="UP001420932">
    <property type="component" value="Unassembled WGS sequence"/>
</dbReference>